<organism evidence="3 4">
    <name type="scientific">Cohnella endophytica</name>
    <dbReference type="NCBI Taxonomy" id="2419778"/>
    <lineage>
        <taxon>Bacteria</taxon>
        <taxon>Bacillati</taxon>
        <taxon>Bacillota</taxon>
        <taxon>Bacilli</taxon>
        <taxon>Bacillales</taxon>
        <taxon>Paenibacillaceae</taxon>
        <taxon>Cohnella</taxon>
    </lineage>
</organism>
<evidence type="ECO:0000256" key="2">
    <source>
        <dbReference type="SAM" id="Phobius"/>
    </source>
</evidence>
<name>A0A494XDV7_9BACL</name>
<evidence type="ECO:0000256" key="1">
    <source>
        <dbReference type="SAM" id="MobiDB-lite"/>
    </source>
</evidence>
<keyword evidence="2" id="KW-1133">Transmembrane helix</keyword>
<dbReference type="Proteomes" id="UP000282076">
    <property type="component" value="Unassembled WGS sequence"/>
</dbReference>
<keyword evidence="4" id="KW-1185">Reference proteome</keyword>
<comment type="caution">
    <text evidence="3">The sequence shown here is derived from an EMBL/GenBank/DDBJ whole genome shotgun (WGS) entry which is preliminary data.</text>
</comment>
<accession>A0A494XDV7</accession>
<sequence>MNIKDLLPYISTLVVIIGWFFAYFSNKRAKRYEMFLTKTEINLKEISGPMINQMNIILRDQDKASRFLKLQSLIDNLGGVKSPLFLESSPEIIYRYNRLEQYFYQYQTEPNETNYEQLWTAFGQFYERVLRKLEECHRVVFKSFDWNYRMERKNPFFRLLFESFRISYEFITGITQFSLLVCVLTLIEFVAHLVERTATQVLLVKYAPLIFPLTAMIIIFWLCFYGLNHAIFNYKKDWVRPKKPAEGFGSYTVDRIKKKYPYPTYDDAHNNQDTQPAIDIQQPANSDQDEVKVS</sequence>
<feature type="transmembrane region" description="Helical" evidence="2">
    <location>
        <begin position="170"/>
        <end position="194"/>
    </location>
</feature>
<reference evidence="3 4" key="1">
    <citation type="submission" date="2018-10" db="EMBL/GenBank/DDBJ databases">
        <title>Cohnella sp. M2MS4P-1, whole genome shotgun sequence.</title>
        <authorList>
            <person name="Tuo L."/>
        </authorList>
    </citation>
    <scope>NUCLEOTIDE SEQUENCE [LARGE SCALE GENOMIC DNA]</scope>
    <source>
        <strain evidence="3 4">M2MS4P-1</strain>
    </source>
</reference>
<evidence type="ECO:0000313" key="3">
    <source>
        <dbReference type="EMBL" id="RKP47851.1"/>
    </source>
</evidence>
<feature type="transmembrane region" description="Helical" evidence="2">
    <location>
        <begin position="6"/>
        <end position="24"/>
    </location>
</feature>
<dbReference type="RefSeq" id="WP_120979142.1">
    <property type="nucleotide sequence ID" value="NZ_RBZM01000010.1"/>
</dbReference>
<dbReference type="OrthoDB" id="2591864at2"/>
<feature type="region of interest" description="Disordered" evidence="1">
    <location>
        <begin position="263"/>
        <end position="294"/>
    </location>
</feature>
<dbReference type="AlphaFoldDB" id="A0A494XDV7"/>
<protein>
    <submittedName>
        <fullName evidence="3">Uncharacterized protein</fullName>
    </submittedName>
</protein>
<evidence type="ECO:0000313" key="4">
    <source>
        <dbReference type="Proteomes" id="UP000282076"/>
    </source>
</evidence>
<dbReference type="EMBL" id="RBZM01000010">
    <property type="protein sequence ID" value="RKP47851.1"/>
    <property type="molecule type" value="Genomic_DNA"/>
</dbReference>
<keyword evidence="2" id="KW-0472">Membrane</keyword>
<keyword evidence="2" id="KW-0812">Transmembrane</keyword>
<feature type="transmembrane region" description="Helical" evidence="2">
    <location>
        <begin position="206"/>
        <end position="227"/>
    </location>
</feature>
<proteinExistence type="predicted"/>
<gene>
    <name evidence="3" type="ORF">D7Z26_21795</name>
</gene>